<protein>
    <submittedName>
        <fullName evidence="2">ULP_PROTEASE domain-containing protein</fullName>
    </submittedName>
</protein>
<dbReference type="Gene3D" id="3.30.420.10">
    <property type="entry name" value="Ribonuclease H-like superfamily/Ribonuclease H"/>
    <property type="match status" value="1"/>
</dbReference>
<evidence type="ECO:0000313" key="1">
    <source>
        <dbReference type="Proteomes" id="UP000095283"/>
    </source>
</evidence>
<evidence type="ECO:0000313" key="2">
    <source>
        <dbReference type="WBParaSite" id="Hba_07174"/>
    </source>
</evidence>
<dbReference type="Proteomes" id="UP000095283">
    <property type="component" value="Unplaced"/>
</dbReference>
<dbReference type="GO" id="GO:0003676">
    <property type="term" value="F:nucleic acid binding"/>
    <property type="evidence" value="ECO:0007669"/>
    <property type="project" value="InterPro"/>
</dbReference>
<dbReference type="InterPro" id="IPR036397">
    <property type="entry name" value="RNaseH_sf"/>
</dbReference>
<accession>A0A1I7WPU7</accession>
<reference evidence="2" key="1">
    <citation type="submission" date="2016-11" db="UniProtKB">
        <authorList>
            <consortium name="WormBaseParasite"/>
        </authorList>
    </citation>
    <scope>IDENTIFICATION</scope>
</reference>
<dbReference type="AlphaFoldDB" id="A0A1I7WPU7"/>
<keyword evidence="1" id="KW-1185">Reference proteome</keyword>
<organism evidence="1 2">
    <name type="scientific">Heterorhabditis bacteriophora</name>
    <name type="common">Entomopathogenic nematode worm</name>
    <dbReference type="NCBI Taxonomy" id="37862"/>
    <lineage>
        <taxon>Eukaryota</taxon>
        <taxon>Metazoa</taxon>
        <taxon>Ecdysozoa</taxon>
        <taxon>Nematoda</taxon>
        <taxon>Chromadorea</taxon>
        <taxon>Rhabditida</taxon>
        <taxon>Rhabditina</taxon>
        <taxon>Rhabditomorpha</taxon>
        <taxon>Strongyloidea</taxon>
        <taxon>Heterorhabditidae</taxon>
        <taxon>Heterorhabditis</taxon>
    </lineage>
</organism>
<name>A0A1I7WPU7_HETBA</name>
<sequence>MVWRTLKMNPFFRENRMRKYTLLQQIFSGKLHISTRHHCHPRQQHSSYGLPISVPEQNRIENLCGILVYRVYTHNRQLSSIRGPKKTVSEEWSKIDSEILKNLSTHIIEHIFQVISRKDSCTDYQHLFVICYK</sequence>
<dbReference type="WBParaSite" id="Hba_07174">
    <property type="protein sequence ID" value="Hba_07174"/>
    <property type="gene ID" value="Hba_07174"/>
</dbReference>
<proteinExistence type="predicted"/>